<dbReference type="Proteomes" id="UP001501295">
    <property type="component" value="Unassembled WGS sequence"/>
</dbReference>
<evidence type="ECO:0008006" key="3">
    <source>
        <dbReference type="Google" id="ProtNLM"/>
    </source>
</evidence>
<dbReference type="Pfam" id="PF16702">
    <property type="entry name" value="DUF5063"/>
    <property type="match status" value="1"/>
</dbReference>
<protein>
    <recommendedName>
        <fullName evidence="3">DUF5063 domain-containing protein</fullName>
    </recommendedName>
</protein>
<gene>
    <name evidence="1" type="ORF">GCM10025780_07850</name>
</gene>
<accession>A0ABP8VNJ1</accession>
<evidence type="ECO:0000313" key="2">
    <source>
        <dbReference type="Proteomes" id="UP001501295"/>
    </source>
</evidence>
<dbReference type="Gene3D" id="1.20.120.1550">
    <property type="entry name" value="Protein of unknown function DUF5063"/>
    <property type="match status" value="1"/>
</dbReference>
<evidence type="ECO:0000313" key="1">
    <source>
        <dbReference type="EMBL" id="GAA4667884.1"/>
    </source>
</evidence>
<sequence>MEMKEAAEAYCRVIEAARGAERSTFANEVAMSLSAVVAAAYRLPDVDLDSSTVFVGPGEPISHARWFSRMKDIQSVLEDWDNYWTTHDAYYVDETTGLPDFYLGTLEEKVANLSLADDLADIWRDLQNGLDSLSRGMTLKEVTWDWRLTFGSHWGAHATEALRAIHQQVTD</sequence>
<dbReference type="InterPro" id="IPR038312">
    <property type="entry name" value="DUF5063_sf"/>
</dbReference>
<proteinExistence type="predicted"/>
<name>A0ABP8VNJ1_9MICO</name>
<keyword evidence="2" id="KW-1185">Reference proteome</keyword>
<comment type="caution">
    <text evidence="1">The sequence shown here is derived from an EMBL/GenBank/DDBJ whole genome shotgun (WGS) entry which is preliminary data.</text>
</comment>
<reference evidence="2" key="1">
    <citation type="journal article" date="2019" name="Int. J. Syst. Evol. Microbiol.">
        <title>The Global Catalogue of Microorganisms (GCM) 10K type strain sequencing project: providing services to taxonomists for standard genome sequencing and annotation.</title>
        <authorList>
            <consortium name="The Broad Institute Genomics Platform"/>
            <consortium name="The Broad Institute Genome Sequencing Center for Infectious Disease"/>
            <person name="Wu L."/>
            <person name="Ma J."/>
        </authorList>
    </citation>
    <scope>NUCLEOTIDE SEQUENCE [LARGE SCALE GENOMIC DNA]</scope>
    <source>
        <strain evidence="2">JCM 18956</strain>
    </source>
</reference>
<dbReference type="RefSeq" id="WP_345373417.1">
    <property type="nucleotide sequence ID" value="NZ_BAABLM010000001.1"/>
</dbReference>
<organism evidence="1 2">
    <name type="scientific">Frondihabitans cladoniiphilus</name>
    <dbReference type="NCBI Taxonomy" id="715785"/>
    <lineage>
        <taxon>Bacteria</taxon>
        <taxon>Bacillati</taxon>
        <taxon>Actinomycetota</taxon>
        <taxon>Actinomycetes</taxon>
        <taxon>Micrococcales</taxon>
        <taxon>Microbacteriaceae</taxon>
        <taxon>Frondihabitans</taxon>
    </lineage>
</organism>
<dbReference type="EMBL" id="BAABLM010000001">
    <property type="protein sequence ID" value="GAA4667884.1"/>
    <property type="molecule type" value="Genomic_DNA"/>
</dbReference>
<dbReference type="InterPro" id="IPR032025">
    <property type="entry name" value="DUF5063"/>
</dbReference>